<organism evidence="1 2">
    <name type="scientific">Leptospira borgpetersenii serovar Hardjo-bovis str. Sponselee</name>
    <dbReference type="NCBI Taxonomy" id="1303729"/>
    <lineage>
        <taxon>Bacteria</taxon>
        <taxon>Pseudomonadati</taxon>
        <taxon>Spirochaetota</taxon>
        <taxon>Spirochaetia</taxon>
        <taxon>Leptospirales</taxon>
        <taxon>Leptospiraceae</taxon>
        <taxon>Leptospira</taxon>
    </lineage>
</organism>
<dbReference type="EMBL" id="ANMU01000097">
    <property type="protein sequence ID" value="EMJ80868.1"/>
    <property type="molecule type" value="Genomic_DNA"/>
</dbReference>
<dbReference type="PATRIC" id="fig|1218567.3.peg.2489"/>
<name>M6BWT7_LEPBO</name>
<gene>
    <name evidence="1" type="ORF">LEP1GSC016_0048</name>
</gene>
<evidence type="ECO:0000313" key="1">
    <source>
        <dbReference type="EMBL" id="EMJ80868.1"/>
    </source>
</evidence>
<protein>
    <submittedName>
        <fullName evidence="1">Uncharacterized protein</fullName>
    </submittedName>
</protein>
<dbReference type="Proteomes" id="UP000011873">
    <property type="component" value="Unassembled WGS sequence"/>
</dbReference>
<dbReference type="AlphaFoldDB" id="M6BWT7"/>
<evidence type="ECO:0000313" key="2">
    <source>
        <dbReference type="Proteomes" id="UP000011873"/>
    </source>
</evidence>
<sequence length="56" mass="6817">MDRFLLIFPKRPSNSPHKLKKQKRKSFQKIHTKTLRATFLPYSEKYDNIKYNLAHI</sequence>
<accession>M6BWT7</accession>
<comment type="caution">
    <text evidence="1">The sequence shown here is derived from an EMBL/GenBank/DDBJ whole genome shotgun (WGS) entry which is preliminary data.</text>
</comment>
<reference evidence="1 2" key="1">
    <citation type="submission" date="2013-01" db="EMBL/GenBank/DDBJ databases">
        <authorList>
            <person name="Harkins D.M."/>
            <person name="Durkin A.S."/>
            <person name="Brinkac L.M."/>
            <person name="Haft D.H."/>
            <person name="Selengut J.D."/>
            <person name="Sanka R."/>
            <person name="DePew J."/>
            <person name="Purushe J."/>
            <person name="Galloway R.L."/>
            <person name="Vinetz J.M."/>
            <person name="Sutton G.G."/>
            <person name="Nierman W.C."/>
            <person name="Fouts D.E."/>
        </authorList>
    </citation>
    <scope>NUCLEOTIDE SEQUENCE [LARGE SCALE GENOMIC DNA]</scope>
    <source>
        <strain evidence="1 2">Sponselee CDC</strain>
    </source>
</reference>
<proteinExistence type="predicted"/>